<gene>
    <name evidence="1" type="ORF">HEB94_006931</name>
</gene>
<dbReference type="InterPro" id="IPR036291">
    <property type="entry name" value="NAD(P)-bd_dom_sf"/>
</dbReference>
<sequence>MLRPDVFAANSLMWAGQTRSGDVIRGAYAEAASAPVHEADIAAVAVAALTEDGHAGQAYRPTGPQSLSHADQAAILGRALGRPIRYVELPAETVRQAMSAHVPGPILDNILTTWAASVDRTAPTTTDIEKVTGRPARSYHDWVLHHATAF</sequence>
<reference evidence="1" key="1">
    <citation type="submission" date="2020-10" db="EMBL/GenBank/DDBJ databases">
        <title>Sequencing the genomes of 1000 actinobacteria strains.</title>
        <authorList>
            <person name="Klenk H.-P."/>
        </authorList>
    </citation>
    <scope>NUCLEOTIDE SEQUENCE</scope>
    <source>
        <strain evidence="1">DSM 45354</strain>
    </source>
</reference>
<dbReference type="PANTHER" id="PTHR43162">
    <property type="match status" value="1"/>
</dbReference>
<dbReference type="EMBL" id="JADBEM010000001">
    <property type="protein sequence ID" value="MBE1610083.1"/>
    <property type="molecule type" value="Genomic_DNA"/>
</dbReference>
<dbReference type="Gene3D" id="3.40.50.720">
    <property type="entry name" value="NAD(P)-binding Rossmann-like Domain"/>
    <property type="match status" value="1"/>
</dbReference>
<dbReference type="InterPro" id="IPR051604">
    <property type="entry name" value="Ergot_Alk_Oxidoreductase"/>
</dbReference>
<proteinExistence type="predicted"/>
<dbReference type="Proteomes" id="UP000638648">
    <property type="component" value="Unassembled WGS sequence"/>
</dbReference>
<evidence type="ECO:0000313" key="2">
    <source>
        <dbReference type="Proteomes" id="UP000638648"/>
    </source>
</evidence>
<dbReference type="SUPFAM" id="SSF51735">
    <property type="entry name" value="NAD(P)-binding Rossmann-fold domains"/>
    <property type="match status" value="1"/>
</dbReference>
<name>A0A927RNH6_9ACTN</name>
<protein>
    <submittedName>
        <fullName evidence="1">Uncharacterized protein YbjT (DUF2867 family)</fullName>
    </submittedName>
</protein>
<accession>A0A927RNH6</accession>
<dbReference type="PANTHER" id="PTHR43162:SF1">
    <property type="entry name" value="PRESTALK A DIFFERENTIATION PROTEIN A"/>
    <property type="match status" value="1"/>
</dbReference>
<organism evidence="1 2">
    <name type="scientific">Actinopolymorpha pittospori</name>
    <dbReference type="NCBI Taxonomy" id="648752"/>
    <lineage>
        <taxon>Bacteria</taxon>
        <taxon>Bacillati</taxon>
        <taxon>Actinomycetota</taxon>
        <taxon>Actinomycetes</taxon>
        <taxon>Propionibacteriales</taxon>
        <taxon>Actinopolymorphaceae</taxon>
        <taxon>Actinopolymorpha</taxon>
    </lineage>
</organism>
<comment type="caution">
    <text evidence="1">The sequence shown here is derived from an EMBL/GenBank/DDBJ whole genome shotgun (WGS) entry which is preliminary data.</text>
</comment>
<evidence type="ECO:0000313" key="1">
    <source>
        <dbReference type="EMBL" id="MBE1610083.1"/>
    </source>
</evidence>
<dbReference type="RefSeq" id="WP_238361705.1">
    <property type="nucleotide sequence ID" value="NZ_BAABJL010000217.1"/>
</dbReference>
<dbReference type="AlphaFoldDB" id="A0A927RNH6"/>
<keyword evidence="2" id="KW-1185">Reference proteome</keyword>